<proteinExistence type="predicted"/>
<evidence type="ECO:0000313" key="1">
    <source>
        <dbReference type="EMBL" id="KAI5659727.1"/>
    </source>
</evidence>
<comment type="caution">
    <text evidence="1">The sequence shown here is derived from an EMBL/GenBank/DDBJ whole genome shotgun (WGS) entry which is preliminary data.</text>
</comment>
<gene>
    <name evidence="1" type="ORF">M9H77_28520</name>
</gene>
<keyword evidence="2" id="KW-1185">Reference proteome</keyword>
<evidence type="ECO:0000313" key="2">
    <source>
        <dbReference type="Proteomes" id="UP001060085"/>
    </source>
</evidence>
<reference evidence="2" key="1">
    <citation type="journal article" date="2023" name="Nat. Plants">
        <title>Single-cell RNA sequencing provides a high-resolution roadmap for understanding the multicellular compartmentation of specialized metabolism.</title>
        <authorList>
            <person name="Sun S."/>
            <person name="Shen X."/>
            <person name="Li Y."/>
            <person name="Li Y."/>
            <person name="Wang S."/>
            <person name="Li R."/>
            <person name="Zhang H."/>
            <person name="Shen G."/>
            <person name="Guo B."/>
            <person name="Wei J."/>
            <person name="Xu J."/>
            <person name="St-Pierre B."/>
            <person name="Chen S."/>
            <person name="Sun C."/>
        </authorList>
    </citation>
    <scope>NUCLEOTIDE SEQUENCE [LARGE SCALE GENOMIC DNA]</scope>
</reference>
<dbReference type="EMBL" id="CM044706">
    <property type="protein sequence ID" value="KAI5659727.1"/>
    <property type="molecule type" value="Genomic_DNA"/>
</dbReference>
<accession>A0ACC0AFK4</accession>
<organism evidence="1 2">
    <name type="scientific">Catharanthus roseus</name>
    <name type="common">Madagascar periwinkle</name>
    <name type="synonym">Vinca rosea</name>
    <dbReference type="NCBI Taxonomy" id="4058"/>
    <lineage>
        <taxon>Eukaryota</taxon>
        <taxon>Viridiplantae</taxon>
        <taxon>Streptophyta</taxon>
        <taxon>Embryophyta</taxon>
        <taxon>Tracheophyta</taxon>
        <taxon>Spermatophyta</taxon>
        <taxon>Magnoliopsida</taxon>
        <taxon>eudicotyledons</taxon>
        <taxon>Gunneridae</taxon>
        <taxon>Pentapetalae</taxon>
        <taxon>asterids</taxon>
        <taxon>lamiids</taxon>
        <taxon>Gentianales</taxon>
        <taxon>Apocynaceae</taxon>
        <taxon>Rauvolfioideae</taxon>
        <taxon>Vinceae</taxon>
        <taxon>Catharanthinae</taxon>
        <taxon>Catharanthus</taxon>
    </lineage>
</organism>
<name>A0ACC0AFK4_CATRO</name>
<sequence>MEEQLIQTKQFRKSHVPPRFNNMIFMIYVIKKNRMQGQNTVEEVLCLSAQRGYTVFYRNCADNNIKHLYFSSAVSTGNEEDGSAHDSCVINTDRESGLMPVADFVFGDEHQWHEVRRRMIFELEHTMNIYLSLFGSAERVYELIRRTQWRNGHAPPEHWLDTPDSCHSKCIQSVSTLVIRHLAEQQQFIKLQMRDGCPLSPFTRAMEISP</sequence>
<dbReference type="Proteomes" id="UP001060085">
    <property type="component" value="Linkage Group LG06"/>
</dbReference>
<protein>
    <submittedName>
        <fullName evidence="1">Uncharacterized protein</fullName>
    </submittedName>
</protein>